<dbReference type="AlphaFoldDB" id="A0A9N9TLI9"/>
<sequence>MFFRSLQNIGSAAIKQKRYIQSSSTLFSEERENPVWRTIRILAEDLQFRKRKYPVTQEDYDLVVSREFPRHVDIVIIGGGAIGTSIAYWIKKFTNYDGVSLIVLDKDPTGKKCTTAISMGAMKQQYSLPENVEMACFGAEFLRHFKKEFGAEAEINLNPAGYLQLASEEGAQSLIDSLKLQSEFDTRSVPLSPEEIKQKFPYIDVSDIAVGSLSAEKQGWFNAWEVLTHLRKKAAKIGAQFYTAEAVDFVAEKRSDIVIEGMPPGSYQTVNNLNVKLMNETKIRTVQFSHCIIAAGHESVNIAKTLGIGVAPGMLSVPLPIEKRKRFVYSFTSASHTPGVNSPMIEDFTGLSIRREGFGGMFLVGAAPHPDVAPPSDSEEDKTAFFNDVILPRLSARIPSFKDAKLTGSWSGDYEFNYYDGNGIMGAHPYYMNIHFATGFSDQGIQQAPAVGRGVAELILDGGFQTIDLTRLGFNRFIVEKPMFQVKVS</sequence>
<protein>
    <recommendedName>
        <fullName evidence="1">FAD dependent oxidoreductase domain-containing protein</fullName>
    </recommendedName>
</protein>
<dbReference type="InterPro" id="IPR036188">
    <property type="entry name" value="FAD/NAD-bd_sf"/>
</dbReference>
<dbReference type="GO" id="GO:0032981">
    <property type="term" value="P:mitochondrial respiratory chain complex I assembly"/>
    <property type="evidence" value="ECO:0007669"/>
    <property type="project" value="TreeGrafter"/>
</dbReference>
<dbReference type="Pfam" id="PF01266">
    <property type="entry name" value="DAO"/>
    <property type="match status" value="1"/>
</dbReference>
<dbReference type="PANTHER" id="PTHR13847:SF282">
    <property type="entry name" value="LETHAL (2) 37BB"/>
    <property type="match status" value="1"/>
</dbReference>
<dbReference type="OrthoDB" id="424974at2759"/>
<organism evidence="2 3">
    <name type="scientific">Phyllotreta striolata</name>
    <name type="common">Striped flea beetle</name>
    <name type="synonym">Crioceris striolata</name>
    <dbReference type="NCBI Taxonomy" id="444603"/>
    <lineage>
        <taxon>Eukaryota</taxon>
        <taxon>Metazoa</taxon>
        <taxon>Ecdysozoa</taxon>
        <taxon>Arthropoda</taxon>
        <taxon>Hexapoda</taxon>
        <taxon>Insecta</taxon>
        <taxon>Pterygota</taxon>
        <taxon>Neoptera</taxon>
        <taxon>Endopterygota</taxon>
        <taxon>Coleoptera</taxon>
        <taxon>Polyphaga</taxon>
        <taxon>Cucujiformia</taxon>
        <taxon>Chrysomeloidea</taxon>
        <taxon>Chrysomelidae</taxon>
        <taxon>Galerucinae</taxon>
        <taxon>Alticini</taxon>
        <taxon>Phyllotreta</taxon>
    </lineage>
</organism>
<dbReference type="EMBL" id="OU900095">
    <property type="protein sequence ID" value="CAG9858699.1"/>
    <property type="molecule type" value="Genomic_DNA"/>
</dbReference>
<gene>
    <name evidence="2" type="ORF">PHYEVI_LOCUS5086</name>
</gene>
<keyword evidence="3" id="KW-1185">Reference proteome</keyword>
<dbReference type="SUPFAM" id="SSF51905">
    <property type="entry name" value="FAD/NAD(P)-binding domain"/>
    <property type="match status" value="1"/>
</dbReference>
<dbReference type="Proteomes" id="UP001153712">
    <property type="component" value="Chromosome 2"/>
</dbReference>
<evidence type="ECO:0000313" key="2">
    <source>
        <dbReference type="EMBL" id="CAG9858699.1"/>
    </source>
</evidence>
<name>A0A9N9TLI9_PHYSR</name>
<feature type="domain" description="FAD dependent oxidoreductase" evidence="1">
    <location>
        <begin position="73"/>
        <end position="458"/>
    </location>
</feature>
<proteinExistence type="predicted"/>
<dbReference type="GO" id="GO:0005739">
    <property type="term" value="C:mitochondrion"/>
    <property type="evidence" value="ECO:0007669"/>
    <property type="project" value="GOC"/>
</dbReference>
<evidence type="ECO:0000259" key="1">
    <source>
        <dbReference type="Pfam" id="PF01266"/>
    </source>
</evidence>
<accession>A0A9N9TLI9</accession>
<reference evidence="2" key="1">
    <citation type="submission" date="2022-01" db="EMBL/GenBank/DDBJ databases">
        <authorList>
            <person name="King R."/>
        </authorList>
    </citation>
    <scope>NUCLEOTIDE SEQUENCE</scope>
</reference>
<evidence type="ECO:0000313" key="3">
    <source>
        <dbReference type="Proteomes" id="UP001153712"/>
    </source>
</evidence>
<dbReference type="Gene3D" id="3.50.50.60">
    <property type="entry name" value="FAD/NAD(P)-binding domain"/>
    <property type="match status" value="1"/>
</dbReference>
<dbReference type="PANTHER" id="PTHR13847">
    <property type="entry name" value="SARCOSINE DEHYDROGENASE-RELATED"/>
    <property type="match status" value="1"/>
</dbReference>
<dbReference type="Gene3D" id="3.30.9.10">
    <property type="entry name" value="D-Amino Acid Oxidase, subunit A, domain 2"/>
    <property type="match status" value="1"/>
</dbReference>
<dbReference type="InterPro" id="IPR006076">
    <property type="entry name" value="FAD-dep_OxRdtase"/>
</dbReference>